<dbReference type="AlphaFoldDB" id="A0A8J8GI22"/>
<comment type="caution">
    <text evidence="2">The sequence shown here is derived from an EMBL/GenBank/DDBJ whole genome shotgun (WGS) entry which is preliminary data.</text>
</comment>
<reference evidence="2" key="1">
    <citation type="submission" date="2020-06" db="EMBL/GenBank/DDBJ databases">
        <title>A novel thermopfilic bacterium from Erzurum, Turkey.</title>
        <authorList>
            <person name="Adiguzel A."/>
            <person name="Ay H."/>
            <person name="Baltaci M.O."/>
        </authorList>
    </citation>
    <scope>NUCLEOTIDE SEQUENCE</scope>
    <source>
        <strain evidence="2">P2</strain>
    </source>
</reference>
<protein>
    <submittedName>
        <fullName evidence="2">Uncharacterized protein</fullName>
    </submittedName>
</protein>
<gene>
    <name evidence="2" type="ORF">HR057_13535</name>
</gene>
<dbReference type="EMBL" id="JABTTE010000021">
    <property type="protein sequence ID" value="NSL52773.1"/>
    <property type="molecule type" value="Genomic_DNA"/>
</dbReference>
<feature type="transmembrane region" description="Helical" evidence="1">
    <location>
        <begin position="12"/>
        <end position="33"/>
    </location>
</feature>
<dbReference type="Proteomes" id="UP000625804">
    <property type="component" value="Unassembled WGS sequence"/>
</dbReference>
<keyword evidence="1" id="KW-0472">Membrane</keyword>
<name>A0A8J8GI22_9BACI</name>
<keyword evidence="3" id="KW-1185">Reference proteome</keyword>
<keyword evidence="1" id="KW-1133">Transmembrane helix</keyword>
<proteinExistence type="predicted"/>
<dbReference type="RefSeq" id="WP_173731973.1">
    <property type="nucleotide sequence ID" value="NZ_JABTTE010000021.1"/>
</dbReference>
<evidence type="ECO:0000256" key="1">
    <source>
        <dbReference type="SAM" id="Phobius"/>
    </source>
</evidence>
<organism evidence="2 3">
    <name type="scientific">Calidifontibacillus erzurumensis</name>
    <dbReference type="NCBI Taxonomy" id="2741433"/>
    <lineage>
        <taxon>Bacteria</taxon>
        <taxon>Bacillati</taxon>
        <taxon>Bacillota</taxon>
        <taxon>Bacilli</taxon>
        <taxon>Bacillales</taxon>
        <taxon>Bacillaceae</taxon>
        <taxon>Calidifontibacillus/Schinkia group</taxon>
        <taxon>Calidifontibacillus</taxon>
    </lineage>
</organism>
<accession>A0A8J8GI22</accession>
<evidence type="ECO:0000313" key="3">
    <source>
        <dbReference type="Proteomes" id="UP000625804"/>
    </source>
</evidence>
<keyword evidence="1" id="KW-0812">Transmembrane</keyword>
<evidence type="ECO:0000313" key="2">
    <source>
        <dbReference type="EMBL" id="NSL52773.1"/>
    </source>
</evidence>
<feature type="transmembrane region" description="Helical" evidence="1">
    <location>
        <begin position="39"/>
        <end position="58"/>
    </location>
</feature>
<sequence length="67" mass="6520">MSKNKNSVIKLLPALGIVFGSGVGALASILYSFHIAAGMIGGAVAGLLIGLIASMLFGKGSGSKGGE</sequence>